<protein>
    <submittedName>
        <fullName evidence="1">Uncharacterized protein</fullName>
    </submittedName>
</protein>
<comment type="caution">
    <text evidence="1">The sequence shown here is derived from an EMBL/GenBank/DDBJ whole genome shotgun (WGS) entry which is preliminary data.</text>
</comment>
<proteinExistence type="predicted"/>
<reference evidence="1 2" key="1">
    <citation type="journal article" date="2024" name="Commun. Biol.">
        <title>Comparative genomic analysis of thermophilic fungi reveals convergent evolutionary adaptations and gene losses.</title>
        <authorList>
            <person name="Steindorff A.S."/>
            <person name="Aguilar-Pontes M.V."/>
            <person name="Robinson A.J."/>
            <person name="Andreopoulos B."/>
            <person name="LaButti K."/>
            <person name="Kuo A."/>
            <person name="Mondo S."/>
            <person name="Riley R."/>
            <person name="Otillar R."/>
            <person name="Haridas S."/>
            <person name="Lipzen A."/>
            <person name="Grimwood J."/>
            <person name="Schmutz J."/>
            <person name="Clum A."/>
            <person name="Reid I.D."/>
            <person name="Moisan M.C."/>
            <person name="Butler G."/>
            <person name="Nguyen T.T.M."/>
            <person name="Dewar K."/>
            <person name="Conant G."/>
            <person name="Drula E."/>
            <person name="Henrissat B."/>
            <person name="Hansel C."/>
            <person name="Singer S."/>
            <person name="Hutchinson M.I."/>
            <person name="de Vries R.P."/>
            <person name="Natvig D.O."/>
            <person name="Powell A.J."/>
            <person name="Tsang A."/>
            <person name="Grigoriev I.V."/>
        </authorList>
    </citation>
    <scope>NUCLEOTIDE SEQUENCE [LARGE SCALE GENOMIC DNA]</scope>
    <source>
        <strain evidence="1 2">ATCC 24622</strain>
    </source>
</reference>
<dbReference type="EMBL" id="JAZHXJ010002318">
    <property type="protein sequence ID" value="KAL1839557.1"/>
    <property type="molecule type" value="Genomic_DNA"/>
</dbReference>
<evidence type="ECO:0000313" key="2">
    <source>
        <dbReference type="Proteomes" id="UP001586593"/>
    </source>
</evidence>
<name>A0ABR3VCY1_9PEZI</name>
<gene>
    <name evidence="1" type="ORF">VTK73DRAFT_4008</name>
</gene>
<organism evidence="1 2">
    <name type="scientific">Phialemonium thermophilum</name>
    <dbReference type="NCBI Taxonomy" id="223376"/>
    <lineage>
        <taxon>Eukaryota</taxon>
        <taxon>Fungi</taxon>
        <taxon>Dikarya</taxon>
        <taxon>Ascomycota</taxon>
        <taxon>Pezizomycotina</taxon>
        <taxon>Sordariomycetes</taxon>
        <taxon>Sordariomycetidae</taxon>
        <taxon>Cephalothecales</taxon>
        <taxon>Cephalothecaceae</taxon>
        <taxon>Phialemonium</taxon>
    </lineage>
</organism>
<keyword evidence="2" id="KW-1185">Reference proteome</keyword>
<accession>A0ABR3VCY1</accession>
<dbReference type="Proteomes" id="UP001586593">
    <property type="component" value="Unassembled WGS sequence"/>
</dbReference>
<evidence type="ECO:0000313" key="1">
    <source>
        <dbReference type="EMBL" id="KAL1839557.1"/>
    </source>
</evidence>
<sequence>MTAPICVMQRSTAEGQVFRRAGSPGLFLTFCWNSSVDVIENGPQGELRHGIRCWMTQAGQHGSIHRVKF</sequence>